<evidence type="ECO:0008006" key="3">
    <source>
        <dbReference type="Google" id="ProtNLM"/>
    </source>
</evidence>
<comment type="caution">
    <text evidence="1">The sequence shown here is derived from an EMBL/GenBank/DDBJ whole genome shotgun (WGS) entry which is preliminary data.</text>
</comment>
<gene>
    <name evidence="1" type="ORF">H9717_11220</name>
</gene>
<name>A0A9D2L1S1_9FIRM</name>
<dbReference type="InterPro" id="IPR043751">
    <property type="entry name" value="DUF5696"/>
</dbReference>
<accession>A0A9D2L1S1</accession>
<dbReference type="GO" id="GO:0033926">
    <property type="term" value="F:endo-alpha-N-acetylgalactosaminidase activity"/>
    <property type="evidence" value="ECO:0007669"/>
    <property type="project" value="InterPro"/>
</dbReference>
<proteinExistence type="predicted"/>
<dbReference type="EMBL" id="DWYY01000121">
    <property type="protein sequence ID" value="HJA93661.1"/>
    <property type="molecule type" value="Genomic_DNA"/>
</dbReference>
<reference evidence="1" key="1">
    <citation type="journal article" date="2021" name="PeerJ">
        <title>Extensive microbial diversity within the chicken gut microbiome revealed by metagenomics and culture.</title>
        <authorList>
            <person name="Gilroy R."/>
            <person name="Ravi A."/>
            <person name="Getino M."/>
            <person name="Pursley I."/>
            <person name="Horton D.L."/>
            <person name="Alikhan N.F."/>
            <person name="Baker D."/>
            <person name="Gharbi K."/>
            <person name="Hall N."/>
            <person name="Watson M."/>
            <person name="Adriaenssens E.M."/>
            <person name="Foster-Nyarko E."/>
            <person name="Jarju S."/>
            <person name="Secka A."/>
            <person name="Antonio M."/>
            <person name="Oren A."/>
            <person name="Chaudhuri R.R."/>
            <person name="La Ragione R."/>
            <person name="Hildebrand F."/>
            <person name="Pallen M.J."/>
        </authorList>
    </citation>
    <scope>NUCLEOTIDE SEQUENCE</scope>
    <source>
        <strain evidence="1">CHK179-7159</strain>
    </source>
</reference>
<evidence type="ECO:0000313" key="2">
    <source>
        <dbReference type="Proteomes" id="UP000886858"/>
    </source>
</evidence>
<dbReference type="InterPro" id="IPR025706">
    <property type="entry name" value="Endoa_GalNAc"/>
</dbReference>
<dbReference type="CDD" id="cd14244">
    <property type="entry name" value="GH_101_like"/>
    <property type="match status" value="1"/>
</dbReference>
<organism evidence="1 2">
    <name type="scientific">Candidatus Eisenbergiella merdipullorum</name>
    <dbReference type="NCBI Taxonomy" id="2838553"/>
    <lineage>
        <taxon>Bacteria</taxon>
        <taxon>Bacillati</taxon>
        <taxon>Bacillota</taxon>
        <taxon>Clostridia</taxon>
        <taxon>Lachnospirales</taxon>
        <taxon>Lachnospiraceae</taxon>
        <taxon>Eisenbergiella</taxon>
    </lineage>
</organism>
<reference evidence="1" key="2">
    <citation type="submission" date="2021-04" db="EMBL/GenBank/DDBJ databases">
        <authorList>
            <person name="Gilroy R."/>
        </authorList>
    </citation>
    <scope>NUCLEOTIDE SEQUENCE</scope>
    <source>
        <strain evidence="1">CHK179-7159</strain>
    </source>
</reference>
<evidence type="ECO:0000313" key="1">
    <source>
        <dbReference type="EMBL" id="HJA93661.1"/>
    </source>
</evidence>
<protein>
    <recommendedName>
        <fullName evidence="3">Endo-alpha-N-acetylgalactosaminidase glycoside hydrolase</fullName>
    </recommendedName>
</protein>
<dbReference type="Gene3D" id="3.20.20.80">
    <property type="entry name" value="Glycosidases"/>
    <property type="match status" value="1"/>
</dbReference>
<dbReference type="AlphaFoldDB" id="A0A9D2L1S1"/>
<sequence>MERDIQDASLTVGPVSGLTVSLCEKTLQIRITADGTEWAAKEAIRPCIVTQEETLDFARWKRVTHVMVKTGYGQGIRSSYRLLDGKEDSYAFDTLCWIEETGEEPEEGSVGKVHFEWIPIVETGLKVKEVRWPVPMAFDPAAYGDGVCEGGAGEGGRTLRDWYTVINEGQGLLLPNDWKKAVNSLSFGGRFLTAGGYMPWFGQVKERKGYIAIADTPWNAGAYVDHPAGGPQTDIGVWWEPSLGRMDYKRSITYTFLDDCDHNDLCRIYRLYAKQTGKLVTLKEKAARVPSVEKLFGCAFVHCGIKTSVNTLSDFYDEKQPEKNNHVTTFEKRARMIEEIREQGVKKLYLHLDGWAEPGYDNRHPDYLPACEEAGGWEGMKRLADTVHDCGYLFGIHDQYRDYYLEADSFDEDEAVRLTDGTIPQHSRWAGGPQSYLCATRAPYYVKRNFHEILSHGIELDGAYLDVFTCNEGDECDNPYHRMTRRECYDYRKQCFDWLLSKGILSSSEEVSDWSMQSLVFCHYAPYHFMLQAPGTPRNGIAVPLFNLVYHDCVVEPWMMDILEYTGPDGEKCREDLMLYALLNAGAPYLVREGAYANTDGSFAGSGDLGPEETAERCRIVQELHERLACCPMVRHELMDADGKRQKTVFSDGTEVTIDLENGEYQIRGGER</sequence>
<dbReference type="Proteomes" id="UP000886858">
    <property type="component" value="Unassembled WGS sequence"/>
</dbReference>
<dbReference type="Pfam" id="PF18952">
    <property type="entry name" value="DUF5696"/>
    <property type="match status" value="1"/>
</dbReference>